<proteinExistence type="predicted"/>
<evidence type="ECO:0000313" key="3">
    <source>
        <dbReference type="Proteomes" id="UP000019753"/>
    </source>
</evidence>
<name>A0A021VXU1_9CELL</name>
<keyword evidence="1" id="KW-1133">Transmembrane helix</keyword>
<accession>A0A021VXU1</accession>
<comment type="caution">
    <text evidence="2">The sequence shown here is derived from an EMBL/GenBank/DDBJ whole genome shotgun (WGS) entry which is preliminary data.</text>
</comment>
<keyword evidence="1" id="KW-0472">Membrane</keyword>
<feature type="transmembrane region" description="Helical" evidence="1">
    <location>
        <begin position="92"/>
        <end position="116"/>
    </location>
</feature>
<dbReference type="OrthoDB" id="5147820at2"/>
<sequence>MPDAGPPAPPLLSGRALLRLLGTGLLGLVVGVVGTSVHRAEPPWGLVLALLCVLSAGVLARAWTGWAGMLAVALGVFAAVSLLGGPGPGGDVLVALQPLGVVWYAGALTVALVALLPRRWFSDEPRAAPERRRPAVSPAP</sequence>
<evidence type="ECO:0000313" key="2">
    <source>
        <dbReference type="EMBL" id="EYR63872.1"/>
    </source>
</evidence>
<reference evidence="2 3" key="1">
    <citation type="submission" date="2014-01" db="EMBL/GenBank/DDBJ databases">
        <title>Actinotalea ferrariae CF5-4.</title>
        <authorList>
            <person name="Chen F."/>
            <person name="Li Y."/>
            <person name="Wang G."/>
        </authorList>
    </citation>
    <scope>NUCLEOTIDE SEQUENCE [LARGE SCALE GENOMIC DNA]</scope>
    <source>
        <strain evidence="2 3">CF5-4</strain>
    </source>
</reference>
<feature type="transmembrane region" description="Helical" evidence="1">
    <location>
        <begin position="16"/>
        <end position="37"/>
    </location>
</feature>
<gene>
    <name evidence="2" type="ORF">N866_17560</name>
</gene>
<keyword evidence="3" id="KW-1185">Reference proteome</keyword>
<dbReference type="RefSeq" id="WP_034224960.1">
    <property type="nucleotide sequence ID" value="NZ_AXCW01000063.1"/>
</dbReference>
<protein>
    <submittedName>
        <fullName evidence="2">Membrane protein</fullName>
    </submittedName>
</protein>
<organism evidence="2 3">
    <name type="scientific">Actinotalea ferrariae CF5-4</name>
    <dbReference type="NCBI Taxonomy" id="948458"/>
    <lineage>
        <taxon>Bacteria</taxon>
        <taxon>Bacillati</taxon>
        <taxon>Actinomycetota</taxon>
        <taxon>Actinomycetes</taxon>
        <taxon>Micrococcales</taxon>
        <taxon>Cellulomonadaceae</taxon>
        <taxon>Actinotalea</taxon>
    </lineage>
</organism>
<dbReference type="Proteomes" id="UP000019753">
    <property type="component" value="Unassembled WGS sequence"/>
</dbReference>
<keyword evidence="1" id="KW-0812">Transmembrane</keyword>
<feature type="transmembrane region" description="Helical" evidence="1">
    <location>
        <begin position="43"/>
        <end position="60"/>
    </location>
</feature>
<dbReference type="AlphaFoldDB" id="A0A021VXU1"/>
<dbReference type="EMBL" id="AXCW01000063">
    <property type="protein sequence ID" value="EYR63872.1"/>
    <property type="molecule type" value="Genomic_DNA"/>
</dbReference>
<evidence type="ECO:0000256" key="1">
    <source>
        <dbReference type="SAM" id="Phobius"/>
    </source>
</evidence>